<dbReference type="PANTHER" id="PTHR12147">
    <property type="entry name" value="METALLOPEPTIDASE M28 FAMILY MEMBER"/>
    <property type="match status" value="1"/>
</dbReference>
<protein>
    <submittedName>
        <fullName evidence="3">Aminopeptidase</fullName>
    </submittedName>
</protein>
<evidence type="ECO:0000313" key="3">
    <source>
        <dbReference type="EMBL" id="GAK97825.1"/>
    </source>
</evidence>
<dbReference type="eggNOG" id="COG2234">
    <property type="taxonomic scope" value="Bacteria"/>
</dbReference>
<name>A0A090Q488_9FLAO</name>
<keyword evidence="3" id="KW-0031">Aminopeptidase</keyword>
<dbReference type="SUPFAM" id="SSF53187">
    <property type="entry name" value="Zn-dependent exopeptidases"/>
    <property type="match status" value="1"/>
</dbReference>
<dbReference type="CDD" id="cd03877">
    <property type="entry name" value="M28_like"/>
    <property type="match status" value="1"/>
</dbReference>
<sequence length="330" mass="36751">MKKILLLFVVTVLTFSCNSSSKITSVEKAAESVKQLSEIKIPIAKKENLENIVNYLAQDELEGRMTGTPGIAKAADYLVDQMTMMDLERYGDSYIDTFSVQDSIKAFNVVGILPGSDKNLSDEVVVIGAHYDHIGIIKNAQGEDKIANGANDNATGTATVMEIARIFRQLDFNRRTIIFALFSAEEMGLLGSKHLATRMKNEGVNVVAMVNFEMTGTPMVDKDYIAYLTGYDTSNMGELFNTANSDKIVTGKLPQAEQFNLFKRSDNYPFYEQYNIPAQTFCTFDFTNFDHYHKVGDEKELVNTDHMAQVINAVTPGIFHIVNKTAPQLN</sequence>
<organism evidence="3 4">
    <name type="scientific">Nonlabens tegetincola</name>
    <dbReference type="NCBI Taxonomy" id="323273"/>
    <lineage>
        <taxon>Bacteria</taxon>
        <taxon>Pseudomonadati</taxon>
        <taxon>Bacteroidota</taxon>
        <taxon>Flavobacteriia</taxon>
        <taxon>Flavobacteriales</taxon>
        <taxon>Flavobacteriaceae</taxon>
        <taxon>Nonlabens</taxon>
    </lineage>
</organism>
<dbReference type="Proteomes" id="UP000029221">
    <property type="component" value="Unassembled WGS sequence"/>
</dbReference>
<feature type="signal peptide" evidence="1">
    <location>
        <begin position="1"/>
        <end position="21"/>
    </location>
</feature>
<dbReference type="InterPro" id="IPR045175">
    <property type="entry name" value="M28_fam"/>
</dbReference>
<dbReference type="GO" id="GO:0008235">
    <property type="term" value="F:metalloexopeptidase activity"/>
    <property type="evidence" value="ECO:0007669"/>
    <property type="project" value="InterPro"/>
</dbReference>
<proteinExistence type="predicted"/>
<dbReference type="GO" id="GO:0006508">
    <property type="term" value="P:proteolysis"/>
    <property type="evidence" value="ECO:0007669"/>
    <property type="project" value="InterPro"/>
</dbReference>
<gene>
    <name evidence="3" type="ORF">JCM19294_364</name>
</gene>
<keyword evidence="3" id="KW-0378">Hydrolase</keyword>
<feature type="chain" id="PRO_5001861804" evidence="1">
    <location>
        <begin position="22"/>
        <end position="330"/>
    </location>
</feature>
<dbReference type="GO" id="GO:0004177">
    <property type="term" value="F:aminopeptidase activity"/>
    <property type="evidence" value="ECO:0007669"/>
    <property type="project" value="UniProtKB-KW"/>
</dbReference>
<evidence type="ECO:0000256" key="1">
    <source>
        <dbReference type="SAM" id="SignalP"/>
    </source>
</evidence>
<keyword evidence="4" id="KW-1185">Reference proteome</keyword>
<dbReference type="Gene3D" id="3.40.630.10">
    <property type="entry name" value="Zn peptidases"/>
    <property type="match status" value="1"/>
</dbReference>
<reference evidence="3" key="1">
    <citation type="journal article" date="2014" name="Genome Announc.">
        <title>Draft Genome Sequences of Marine Flavobacterium Nonlabens Strains NR17, NR24, NR27, NR32, NR33, and Ara13.</title>
        <authorList>
            <person name="Nakanishi M."/>
            <person name="Meirelles P."/>
            <person name="Suzuki R."/>
            <person name="Takatani N."/>
            <person name="Mino S."/>
            <person name="Suda W."/>
            <person name="Oshima K."/>
            <person name="Hattori M."/>
            <person name="Ohkuma M."/>
            <person name="Hosokawa M."/>
            <person name="Miyashita K."/>
            <person name="Thompson F.L."/>
            <person name="Niwa A."/>
            <person name="Sawabe T."/>
            <person name="Sawabe T."/>
        </authorList>
    </citation>
    <scope>NUCLEOTIDE SEQUENCE [LARGE SCALE GENOMIC DNA]</scope>
    <source>
        <strain evidence="3">JCM 19294</strain>
    </source>
</reference>
<evidence type="ECO:0000313" key="4">
    <source>
        <dbReference type="Proteomes" id="UP000029221"/>
    </source>
</evidence>
<keyword evidence="3" id="KW-0645">Protease</keyword>
<dbReference type="InterPro" id="IPR007484">
    <property type="entry name" value="Peptidase_M28"/>
</dbReference>
<comment type="caution">
    <text evidence="3">The sequence shown here is derived from an EMBL/GenBank/DDBJ whole genome shotgun (WGS) entry which is preliminary data.</text>
</comment>
<dbReference type="PANTHER" id="PTHR12147:SF26">
    <property type="entry name" value="PEPTIDASE M28 DOMAIN-CONTAINING PROTEIN"/>
    <property type="match status" value="1"/>
</dbReference>
<dbReference type="Pfam" id="PF04389">
    <property type="entry name" value="Peptidase_M28"/>
    <property type="match status" value="1"/>
</dbReference>
<keyword evidence="1" id="KW-0732">Signal</keyword>
<dbReference type="STRING" id="319236.BST91_09550"/>
<dbReference type="AlphaFoldDB" id="A0A090Q488"/>
<dbReference type="PROSITE" id="PS51257">
    <property type="entry name" value="PROKAR_LIPOPROTEIN"/>
    <property type="match status" value="1"/>
</dbReference>
<dbReference type="EMBL" id="BBML01000007">
    <property type="protein sequence ID" value="GAK97825.1"/>
    <property type="molecule type" value="Genomic_DNA"/>
</dbReference>
<evidence type="ECO:0000259" key="2">
    <source>
        <dbReference type="Pfam" id="PF04389"/>
    </source>
</evidence>
<feature type="domain" description="Peptidase M28" evidence="2">
    <location>
        <begin position="108"/>
        <end position="312"/>
    </location>
</feature>
<dbReference type="RefSeq" id="WP_042279666.1">
    <property type="nucleotide sequence ID" value="NZ_BBML01000007.1"/>
</dbReference>
<accession>A0A090Q488</accession>